<feature type="domain" description="F-box associated beta-propeller type 3" evidence="1">
    <location>
        <begin position="19"/>
        <end position="262"/>
    </location>
</feature>
<sequence length="627" mass="72533">MEQSENGKASRWNFDNLHYDHVMYANGLFCVWNQDVEFVRIYNPSTREVIRLSNLRKPPSSIDFDPSYSYSLGYEPEENKYKILMTCDASLGPTRNWVFTLGIDESWREIESSFMIDFVPIFNGRVCIDGVIYMFDCKDNFIAAFNVKTENFRIIKLCDDLSPIFNLNFKLIEVKGELAVVYIMPFGEEDLCFLRNSTKEEWERYVILLNQEVGDICMTSREICNSCNGEIVFVVIELGYFTFHFLDVGKNSWRKLETNVHPYEGYIKDVYSYAENLFPLGRISSPCGDDFVSSEEELLRGDDFISSEEELPCGNDFVSSEEELLRGDDFVSSEEELLRGDYFVSSEEELLCDDDFVSSEEELPHGDDFVSLGLTLRDMNDVDFFENDYNYGQSSQLEWMHNAGTSADIHLSLSLDIVDYYRFEIYSFEGENEVNEVPSAYGELGDDVRPRDGSYDDIEACEKSYTSHPEPRFGVSSIGGCPTRRKGYASPKPRSTRVPYNVDPIRSVHFGNVTIGGIPGCLIVLNDRYYRNYILPSMVDYLGLFRKPLLVPYFLDGFKITERVKVVFSQFKYHEEVWCDILPLTYVHVCLGADWFAQHRVPNVQNWPNVVRDRWGNHLVTYMLPEK</sequence>
<dbReference type="InterPro" id="IPR017451">
    <property type="entry name" value="F-box-assoc_interact_dom"/>
</dbReference>
<dbReference type="Proteomes" id="UP000222542">
    <property type="component" value="Unassembled WGS sequence"/>
</dbReference>
<dbReference type="PANTHER" id="PTHR31111">
    <property type="entry name" value="BNAA05G37150D PROTEIN-RELATED"/>
    <property type="match status" value="1"/>
</dbReference>
<organism evidence="2 3">
    <name type="scientific">Capsicum annuum</name>
    <name type="common">Capsicum pepper</name>
    <dbReference type="NCBI Taxonomy" id="4072"/>
    <lineage>
        <taxon>Eukaryota</taxon>
        <taxon>Viridiplantae</taxon>
        <taxon>Streptophyta</taxon>
        <taxon>Embryophyta</taxon>
        <taxon>Tracheophyta</taxon>
        <taxon>Spermatophyta</taxon>
        <taxon>Magnoliopsida</taxon>
        <taxon>eudicotyledons</taxon>
        <taxon>Gunneridae</taxon>
        <taxon>Pentapetalae</taxon>
        <taxon>asterids</taxon>
        <taxon>lamiids</taxon>
        <taxon>Solanales</taxon>
        <taxon>Solanaceae</taxon>
        <taxon>Solanoideae</taxon>
        <taxon>Capsiceae</taxon>
        <taxon>Capsicum</taxon>
    </lineage>
</organism>
<accession>A0A2G2ZTG4</accession>
<dbReference type="AlphaFoldDB" id="A0A2G2ZTG4"/>
<dbReference type="NCBIfam" id="TIGR01640">
    <property type="entry name" value="F_box_assoc_1"/>
    <property type="match status" value="1"/>
</dbReference>
<dbReference type="Gramene" id="PHT85265">
    <property type="protein sequence ID" value="PHT85265"/>
    <property type="gene ID" value="T459_07371"/>
</dbReference>
<evidence type="ECO:0000313" key="2">
    <source>
        <dbReference type="EMBL" id="PHT85265.1"/>
    </source>
</evidence>
<dbReference type="InterPro" id="IPR013187">
    <property type="entry name" value="F-box-assoc_dom_typ3"/>
</dbReference>
<evidence type="ECO:0000259" key="1">
    <source>
        <dbReference type="Pfam" id="PF08268"/>
    </source>
</evidence>
<dbReference type="PANTHER" id="PTHR31111:SF44">
    <property type="entry name" value="F-BOX DOMAIN-CONTAINING PROTEIN"/>
    <property type="match status" value="1"/>
</dbReference>
<keyword evidence="3" id="KW-1185">Reference proteome</keyword>
<name>A0A2G2ZTG4_CAPAN</name>
<reference evidence="2 3" key="1">
    <citation type="journal article" date="2014" name="Nat. Genet.">
        <title>Genome sequence of the hot pepper provides insights into the evolution of pungency in Capsicum species.</title>
        <authorList>
            <person name="Kim S."/>
            <person name="Park M."/>
            <person name="Yeom S.I."/>
            <person name="Kim Y.M."/>
            <person name="Lee J.M."/>
            <person name="Lee H.A."/>
            <person name="Seo E."/>
            <person name="Choi J."/>
            <person name="Cheong K."/>
            <person name="Kim K.T."/>
            <person name="Jung K."/>
            <person name="Lee G.W."/>
            <person name="Oh S.K."/>
            <person name="Bae C."/>
            <person name="Kim S.B."/>
            <person name="Lee H.Y."/>
            <person name="Kim S.Y."/>
            <person name="Kim M.S."/>
            <person name="Kang B.C."/>
            <person name="Jo Y.D."/>
            <person name="Yang H.B."/>
            <person name="Jeong H.J."/>
            <person name="Kang W.H."/>
            <person name="Kwon J.K."/>
            <person name="Shin C."/>
            <person name="Lim J.Y."/>
            <person name="Park J.H."/>
            <person name="Huh J.H."/>
            <person name="Kim J.S."/>
            <person name="Kim B.D."/>
            <person name="Cohen O."/>
            <person name="Paran I."/>
            <person name="Suh M.C."/>
            <person name="Lee S.B."/>
            <person name="Kim Y.K."/>
            <person name="Shin Y."/>
            <person name="Noh S.J."/>
            <person name="Park J."/>
            <person name="Seo Y.S."/>
            <person name="Kwon S.Y."/>
            <person name="Kim H.A."/>
            <person name="Park J.M."/>
            <person name="Kim H.J."/>
            <person name="Choi S.B."/>
            <person name="Bosland P.W."/>
            <person name="Reeves G."/>
            <person name="Jo S.H."/>
            <person name="Lee B.W."/>
            <person name="Cho H.T."/>
            <person name="Choi H.S."/>
            <person name="Lee M.S."/>
            <person name="Yu Y."/>
            <person name="Do Choi Y."/>
            <person name="Park B.S."/>
            <person name="van Deynze A."/>
            <person name="Ashrafi H."/>
            <person name="Hill T."/>
            <person name="Kim W.T."/>
            <person name="Pai H.S."/>
            <person name="Ahn H.K."/>
            <person name="Yeam I."/>
            <person name="Giovannoni J.J."/>
            <person name="Rose J.K."/>
            <person name="Sorensen I."/>
            <person name="Lee S.J."/>
            <person name="Kim R.W."/>
            <person name="Choi I.Y."/>
            <person name="Choi B.S."/>
            <person name="Lim J.S."/>
            <person name="Lee Y.H."/>
            <person name="Choi D."/>
        </authorList>
    </citation>
    <scope>NUCLEOTIDE SEQUENCE [LARGE SCALE GENOMIC DNA]</scope>
    <source>
        <strain evidence="3">cv. CM334</strain>
    </source>
</reference>
<comment type="caution">
    <text evidence="2">The sequence shown here is derived from an EMBL/GenBank/DDBJ whole genome shotgun (WGS) entry which is preliminary data.</text>
</comment>
<dbReference type="Pfam" id="PF08268">
    <property type="entry name" value="FBA_3"/>
    <property type="match status" value="1"/>
</dbReference>
<proteinExistence type="predicted"/>
<evidence type="ECO:0000313" key="3">
    <source>
        <dbReference type="Proteomes" id="UP000222542"/>
    </source>
</evidence>
<dbReference type="EMBL" id="AYRZ02000003">
    <property type="protein sequence ID" value="PHT85265.1"/>
    <property type="molecule type" value="Genomic_DNA"/>
</dbReference>
<reference evidence="2 3" key="2">
    <citation type="journal article" date="2017" name="Genome Biol.">
        <title>New reference genome sequences of hot pepper reveal the massive evolution of plant disease-resistance genes by retroduplication.</title>
        <authorList>
            <person name="Kim S."/>
            <person name="Park J."/>
            <person name="Yeom S.I."/>
            <person name="Kim Y.M."/>
            <person name="Seo E."/>
            <person name="Kim K.T."/>
            <person name="Kim M.S."/>
            <person name="Lee J.M."/>
            <person name="Cheong K."/>
            <person name="Shin H.S."/>
            <person name="Kim S.B."/>
            <person name="Han K."/>
            <person name="Lee J."/>
            <person name="Park M."/>
            <person name="Lee H.A."/>
            <person name="Lee H.Y."/>
            <person name="Lee Y."/>
            <person name="Oh S."/>
            <person name="Lee J.H."/>
            <person name="Choi E."/>
            <person name="Choi E."/>
            <person name="Lee S.E."/>
            <person name="Jeon J."/>
            <person name="Kim H."/>
            <person name="Choi G."/>
            <person name="Song H."/>
            <person name="Lee J."/>
            <person name="Lee S.C."/>
            <person name="Kwon J.K."/>
            <person name="Lee H.Y."/>
            <person name="Koo N."/>
            <person name="Hong Y."/>
            <person name="Kim R.W."/>
            <person name="Kang W.H."/>
            <person name="Huh J.H."/>
            <person name="Kang B.C."/>
            <person name="Yang T.J."/>
            <person name="Lee Y.H."/>
            <person name="Bennetzen J.L."/>
            <person name="Choi D."/>
        </authorList>
    </citation>
    <scope>NUCLEOTIDE SEQUENCE [LARGE SCALE GENOMIC DNA]</scope>
    <source>
        <strain evidence="3">cv. CM334</strain>
    </source>
</reference>
<protein>
    <recommendedName>
        <fullName evidence="1">F-box associated beta-propeller type 3 domain-containing protein</fullName>
    </recommendedName>
</protein>
<gene>
    <name evidence="2" type="ORF">T459_07371</name>
</gene>